<dbReference type="SUPFAM" id="SSF52540">
    <property type="entry name" value="P-loop containing nucleoside triphosphate hydrolases"/>
    <property type="match status" value="1"/>
</dbReference>
<evidence type="ECO:0000259" key="1">
    <source>
        <dbReference type="Pfam" id="PF01695"/>
    </source>
</evidence>
<dbReference type="Pfam" id="PF01695">
    <property type="entry name" value="IstB_IS21"/>
    <property type="match status" value="1"/>
</dbReference>
<feature type="domain" description="IstB-like ATP-binding" evidence="1">
    <location>
        <begin position="86"/>
        <end position="207"/>
    </location>
</feature>
<dbReference type="InterPro" id="IPR027417">
    <property type="entry name" value="P-loop_NTPase"/>
</dbReference>
<accession>X1HXG2</accession>
<dbReference type="InterPro" id="IPR002611">
    <property type="entry name" value="IstB_ATP-bd"/>
</dbReference>
<proteinExistence type="predicted"/>
<organism evidence="2">
    <name type="scientific">marine sediment metagenome</name>
    <dbReference type="NCBI Taxonomy" id="412755"/>
    <lineage>
        <taxon>unclassified sequences</taxon>
        <taxon>metagenomes</taxon>
        <taxon>ecological metagenomes</taxon>
    </lineage>
</organism>
<gene>
    <name evidence="2" type="ORF">S03H2_36764</name>
</gene>
<dbReference type="GO" id="GO:0005524">
    <property type="term" value="F:ATP binding"/>
    <property type="evidence" value="ECO:0007669"/>
    <property type="project" value="InterPro"/>
</dbReference>
<dbReference type="EMBL" id="BARU01022582">
    <property type="protein sequence ID" value="GAH58489.1"/>
    <property type="molecule type" value="Genomic_DNA"/>
</dbReference>
<protein>
    <recommendedName>
        <fullName evidence="1">IstB-like ATP-binding domain-containing protein</fullName>
    </recommendedName>
</protein>
<evidence type="ECO:0000313" key="2">
    <source>
        <dbReference type="EMBL" id="GAH58489.1"/>
    </source>
</evidence>
<sequence>MDIGDILGREGYLKSTGPQQKTSQTMVDRVTIESCEEMKAMSGYAANPYCTVCRGAGYVHPRLPDGEIDYSKTIGCQAEGCFADQKRTYQSTQAYAKEKGVSKFNTFDNFKLVLGAETTLEAFRDIAFNEGAPPLLFVYGTPGNGKTHLCEAAVIQLLKRGIDCRLWTVPDLVSKLHQSITGNTTELLMNSLKVMPALIMDEWGQNYGSDWEEQKLEEIVIAR</sequence>
<feature type="non-terminal residue" evidence="2">
    <location>
        <position position="223"/>
    </location>
</feature>
<reference evidence="2" key="1">
    <citation type="journal article" date="2014" name="Front. Microbiol.">
        <title>High frequency of phylogenetically diverse reductive dehalogenase-homologous genes in deep subseafloor sedimentary metagenomes.</title>
        <authorList>
            <person name="Kawai M."/>
            <person name="Futagami T."/>
            <person name="Toyoda A."/>
            <person name="Takaki Y."/>
            <person name="Nishi S."/>
            <person name="Hori S."/>
            <person name="Arai W."/>
            <person name="Tsubouchi T."/>
            <person name="Morono Y."/>
            <person name="Uchiyama I."/>
            <person name="Ito T."/>
            <person name="Fujiyama A."/>
            <person name="Inagaki F."/>
            <person name="Takami H."/>
        </authorList>
    </citation>
    <scope>NUCLEOTIDE SEQUENCE</scope>
    <source>
        <strain evidence="2">Expedition CK06-06</strain>
    </source>
</reference>
<dbReference type="GO" id="GO:0006260">
    <property type="term" value="P:DNA replication"/>
    <property type="evidence" value="ECO:0007669"/>
    <property type="project" value="TreeGrafter"/>
</dbReference>
<dbReference type="PANTHER" id="PTHR30050">
    <property type="entry name" value="CHROMOSOMAL REPLICATION INITIATOR PROTEIN DNAA"/>
    <property type="match status" value="1"/>
</dbReference>
<name>X1HXG2_9ZZZZ</name>
<dbReference type="Gene3D" id="3.40.50.300">
    <property type="entry name" value="P-loop containing nucleotide triphosphate hydrolases"/>
    <property type="match status" value="1"/>
</dbReference>
<dbReference type="AlphaFoldDB" id="X1HXG2"/>
<comment type="caution">
    <text evidence="2">The sequence shown here is derived from an EMBL/GenBank/DDBJ whole genome shotgun (WGS) entry which is preliminary data.</text>
</comment>
<dbReference type="PANTHER" id="PTHR30050:SF4">
    <property type="entry name" value="ATP-BINDING PROTEIN RV3427C IN INSERTION SEQUENCE-RELATED"/>
    <property type="match status" value="1"/>
</dbReference>